<dbReference type="InParanoid" id="A0A1V8SIK4"/>
<reference evidence="3" key="1">
    <citation type="submission" date="2017-03" db="EMBL/GenBank/DDBJ databases">
        <title>Genomes of endolithic fungi from Antarctica.</title>
        <authorList>
            <person name="Coleine C."/>
            <person name="Masonjones S."/>
            <person name="Stajich J.E."/>
        </authorList>
    </citation>
    <scope>NUCLEOTIDE SEQUENCE [LARGE SCALE GENOMIC DNA]</scope>
    <source>
        <strain evidence="3">CCFEE 5527</strain>
    </source>
</reference>
<feature type="compositionally biased region" description="Polar residues" evidence="1">
    <location>
        <begin position="179"/>
        <end position="188"/>
    </location>
</feature>
<organism evidence="2 3">
    <name type="scientific">Cryoendolithus antarcticus</name>
    <dbReference type="NCBI Taxonomy" id="1507870"/>
    <lineage>
        <taxon>Eukaryota</taxon>
        <taxon>Fungi</taxon>
        <taxon>Dikarya</taxon>
        <taxon>Ascomycota</taxon>
        <taxon>Pezizomycotina</taxon>
        <taxon>Dothideomycetes</taxon>
        <taxon>Dothideomycetidae</taxon>
        <taxon>Cladosporiales</taxon>
        <taxon>Cladosporiaceae</taxon>
        <taxon>Cryoendolithus</taxon>
    </lineage>
</organism>
<comment type="caution">
    <text evidence="2">The sequence shown here is derived from an EMBL/GenBank/DDBJ whole genome shotgun (WGS) entry which is preliminary data.</text>
</comment>
<evidence type="ECO:0000313" key="2">
    <source>
        <dbReference type="EMBL" id="OQN98919.1"/>
    </source>
</evidence>
<feature type="compositionally biased region" description="Polar residues" evidence="1">
    <location>
        <begin position="226"/>
        <end position="235"/>
    </location>
</feature>
<dbReference type="AlphaFoldDB" id="A0A1V8SIK4"/>
<evidence type="ECO:0000313" key="3">
    <source>
        <dbReference type="Proteomes" id="UP000192596"/>
    </source>
</evidence>
<evidence type="ECO:0000256" key="1">
    <source>
        <dbReference type="SAM" id="MobiDB-lite"/>
    </source>
</evidence>
<name>A0A1V8SIK4_9PEZI</name>
<sequence length="552" mass="61564">MSVVGEVVGIVACVAALVSAYRDSGVIIDKIKLKRAARRAAPPSRLLEDSIDQAPEDIEREKQRGVNRFGKAFEHGDHIAVIALQQITIELQSSLLFELKNAAYDDAATDFFRLVDVSDSGRDKSIDTLIQFRQRLLAAEPIKELQPITQVVTLPPPLVEKQAQKTLPSPGTELRHAPTWSTGASTAVSRDISGDEDTASGAESSYAAKKRQHSLFGFLKHQRVPSSVRTPSISTMHEEPRRMSHASTSPTSTPTMQPVQMKDNRAPSFTYEEWEDDPGKIWGNAPPEHRESVVTMMSASPPNSTFSMDSQRMSRVPTLVRNSSVSIPAPTQENEYLGYCKSAARLQNGDKKAFSKESEAVYAYSRSAYSQPQNQYLKCASTKCCFRSHMRIDMIWDKVWVDSNKGLKFRWTFLAKSHVSQKVVKEKQYVFQCLFCVYAGESTPIFHGTNVYLEHVAEHRGPMGEVILYKAGCINDRIAEDNEAFDINLYPPTDPDGMVRRGTHMLSDDMMALTMKERAESVHDSVMGANEPWNAGLSDFHYGGGMDRAELE</sequence>
<dbReference type="EMBL" id="NAJO01000043">
    <property type="protein sequence ID" value="OQN98919.1"/>
    <property type="molecule type" value="Genomic_DNA"/>
</dbReference>
<feature type="region of interest" description="Disordered" evidence="1">
    <location>
        <begin position="226"/>
        <end position="261"/>
    </location>
</feature>
<dbReference type="OrthoDB" id="25896at2759"/>
<accession>A0A1V8SIK4</accession>
<gene>
    <name evidence="2" type="ORF">B0A48_15265</name>
</gene>
<proteinExistence type="predicted"/>
<protein>
    <submittedName>
        <fullName evidence="2">Uncharacterized protein</fullName>
    </submittedName>
</protein>
<dbReference type="Proteomes" id="UP000192596">
    <property type="component" value="Unassembled WGS sequence"/>
</dbReference>
<keyword evidence="3" id="KW-1185">Reference proteome</keyword>
<feature type="region of interest" description="Disordered" evidence="1">
    <location>
        <begin position="164"/>
        <end position="206"/>
    </location>
</feature>